<dbReference type="InterPro" id="IPR036396">
    <property type="entry name" value="Cyt_P450_sf"/>
</dbReference>
<dbReference type="EMBL" id="JABTTQ020003498">
    <property type="protein sequence ID" value="KAK6116265.1"/>
    <property type="molecule type" value="Genomic_DNA"/>
</dbReference>
<keyword evidence="8" id="KW-0732">Signal</keyword>
<evidence type="ECO:0000313" key="10">
    <source>
        <dbReference type="Proteomes" id="UP001318860"/>
    </source>
</evidence>
<organism evidence="9 10">
    <name type="scientific">Rehmannia glutinosa</name>
    <name type="common">Chinese foxglove</name>
    <dbReference type="NCBI Taxonomy" id="99300"/>
    <lineage>
        <taxon>Eukaryota</taxon>
        <taxon>Viridiplantae</taxon>
        <taxon>Streptophyta</taxon>
        <taxon>Embryophyta</taxon>
        <taxon>Tracheophyta</taxon>
        <taxon>Spermatophyta</taxon>
        <taxon>Magnoliopsida</taxon>
        <taxon>eudicotyledons</taxon>
        <taxon>Gunneridae</taxon>
        <taxon>Pentapetalae</taxon>
        <taxon>asterids</taxon>
        <taxon>lamiids</taxon>
        <taxon>Lamiales</taxon>
        <taxon>Orobanchaceae</taxon>
        <taxon>Rehmannieae</taxon>
        <taxon>Rehmannia</taxon>
    </lineage>
</organism>
<comment type="caution">
    <text evidence="9">The sequence shown here is derived from an EMBL/GenBank/DDBJ whole genome shotgun (WGS) entry which is preliminary data.</text>
</comment>
<keyword evidence="3 7" id="KW-0479">Metal-binding</keyword>
<reference evidence="9 10" key="1">
    <citation type="journal article" date="2021" name="Comput. Struct. Biotechnol. J.">
        <title>De novo genome assembly of the potent medicinal plant Rehmannia glutinosa using nanopore technology.</title>
        <authorList>
            <person name="Ma L."/>
            <person name="Dong C."/>
            <person name="Song C."/>
            <person name="Wang X."/>
            <person name="Zheng X."/>
            <person name="Niu Y."/>
            <person name="Chen S."/>
            <person name="Feng W."/>
        </authorList>
    </citation>
    <scope>NUCLEOTIDE SEQUENCE [LARGE SCALE GENOMIC DNA]</scope>
    <source>
        <strain evidence="9">DH-2019</strain>
    </source>
</reference>
<keyword evidence="4 7" id="KW-0560">Oxidoreductase</keyword>
<evidence type="ECO:0000256" key="8">
    <source>
        <dbReference type="SAM" id="SignalP"/>
    </source>
</evidence>
<dbReference type="PROSITE" id="PS00086">
    <property type="entry name" value="CYTOCHROME_P450"/>
    <property type="match status" value="1"/>
</dbReference>
<dbReference type="Proteomes" id="UP001318860">
    <property type="component" value="Unassembled WGS sequence"/>
</dbReference>
<keyword evidence="6 7" id="KW-0503">Monooxygenase</keyword>
<evidence type="ECO:0000256" key="5">
    <source>
        <dbReference type="ARBA" id="ARBA00023004"/>
    </source>
</evidence>
<protein>
    <recommendedName>
        <fullName evidence="11">Cytochrome P450 protein</fullName>
    </recommendedName>
</protein>
<comment type="similarity">
    <text evidence="7">Belongs to the cytochrome P450 family.</text>
</comment>
<keyword evidence="2 7" id="KW-0349">Heme</keyword>
<evidence type="ECO:0000313" key="9">
    <source>
        <dbReference type="EMBL" id="KAK6116265.1"/>
    </source>
</evidence>
<dbReference type="PANTHER" id="PTHR47947:SF24">
    <property type="entry name" value="ISOFLAVONE 2'-HYDROXYLASE-LIKE"/>
    <property type="match status" value="1"/>
</dbReference>
<dbReference type="PANTHER" id="PTHR47947">
    <property type="entry name" value="CYTOCHROME P450 82C3-RELATED"/>
    <property type="match status" value="1"/>
</dbReference>
<evidence type="ECO:0000256" key="7">
    <source>
        <dbReference type="RuleBase" id="RU000461"/>
    </source>
</evidence>
<keyword evidence="5 7" id="KW-0408">Iron</keyword>
<feature type="signal peptide" evidence="8">
    <location>
        <begin position="1"/>
        <end position="20"/>
    </location>
</feature>
<comment type="subcellular location">
    <subcellularLocation>
        <location evidence="1">Membrane</location>
        <topology evidence="1">Single-pass membrane protein</topology>
    </subcellularLocation>
</comment>
<proteinExistence type="inferred from homology"/>
<dbReference type="PRINTS" id="PR00385">
    <property type="entry name" value="P450"/>
</dbReference>
<dbReference type="InterPro" id="IPR050651">
    <property type="entry name" value="Plant_Cytochrome_P450_Monoox"/>
</dbReference>
<dbReference type="SUPFAM" id="SSF48264">
    <property type="entry name" value="Cytochrome P450"/>
    <property type="match status" value="1"/>
</dbReference>
<dbReference type="Pfam" id="PF00067">
    <property type="entry name" value="p450"/>
    <property type="match status" value="1"/>
</dbReference>
<evidence type="ECO:0000256" key="6">
    <source>
        <dbReference type="ARBA" id="ARBA00023033"/>
    </source>
</evidence>
<evidence type="ECO:0000256" key="4">
    <source>
        <dbReference type="ARBA" id="ARBA00023002"/>
    </source>
</evidence>
<evidence type="ECO:0008006" key="11">
    <source>
        <dbReference type="Google" id="ProtNLM"/>
    </source>
</evidence>
<dbReference type="PRINTS" id="PR00463">
    <property type="entry name" value="EP450I"/>
</dbReference>
<evidence type="ECO:0000256" key="3">
    <source>
        <dbReference type="ARBA" id="ARBA00022723"/>
    </source>
</evidence>
<dbReference type="InterPro" id="IPR017972">
    <property type="entry name" value="Cyt_P450_CS"/>
</dbReference>
<accession>A0ABR0U248</accession>
<keyword evidence="10" id="KW-1185">Reference proteome</keyword>
<evidence type="ECO:0000256" key="2">
    <source>
        <dbReference type="ARBA" id="ARBA00022617"/>
    </source>
</evidence>
<sequence>MDILLYIFLPLLFLLLHTSSQHILHKLQNHPPTPFPSLPLIGHLYLLRKPFHRALSDISNRYGPLIFLRFGSRPVLLISSPSLAEECFTKNDIIFANRPSLLNGKHFGYNYTSIPWSPYGDHWRNLRRIASLDLLSSHRIHTLSRIRADEIRVLIRKLFRLGEENPGKVVHVKEALFEFTFNVLTEVEKKMMLIQEKRDRFMQNVLQELRRLENGDSSVPKSDNAGVKKIIAEVLLDMQKSEPAYYTDEMIRNLLLVLLQAGSDTTANTLEWAFSLLLDNPRAFSKARLEIDHLVGRKKRLINESDLAKLPYLHCIIKETLRLHPPGPLLLPHESSADCTVGGFWVPRGTILLVNVWHIQNSPEVWEDPRQFKPERFRDFEGGKNGCEFLPFGSGRRACPGENLAMRVVALALGTLIQCFEWEKVFEIDMNEGTGFTAPKIQPLTARCCPRPDIVNLLD</sequence>
<dbReference type="InterPro" id="IPR001128">
    <property type="entry name" value="Cyt_P450"/>
</dbReference>
<name>A0ABR0U248_REHGL</name>
<dbReference type="InterPro" id="IPR002401">
    <property type="entry name" value="Cyt_P450_E_grp-I"/>
</dbReference>
<gene>
    <name evidence="9" type="ORF">DH2020_049987</name>
</gene>
<evidence type="ECO:0000256" key="1">
    <source>
        <dbReference type="ARBA" id="ARBA00004167"/>
    </source>
</evidence>
<dbReference type="Gene3D" id="1.10.630.10">
    <property type="entry name" value="Cytochrome P450"/>
    <property type="match status" value="2"/>
</dbReference>
<feature type="chain" id="PRO_5045162668" description="Cytochrome P450 protein" evidence="8">
    <location>
        <begin position="21"/>
        <end position="459"/>
    </location>
</feature>